<dbReference type="Proteomes" id="UP000307380">
    <property type="component" value="Unassembled WGS sequence"/>
</dbReference>
<dbReference type="OrthoDB" id="9798430at2"/>
<dbReference type="InterPro" id="IPR029068">
    <property type="entry name" value="Glyas_Bleomycin-R_OHBP_Dase"/>
</dbReference>
<keyword evidence="2" id="KW-1185">Reference proteome</keyword>
<dbReference type="Gene3D" id="3.10.180.10">
    <property type="entry name" value="2,3-Dihydroxybiphenyl 1,2-Dioxygenase, domain 1"/>
    <property type="match status" value="1"/>
</dbReference>
<evidence type="ECO:0000313" key="1">
    <source>
        <dbReference type="EMBL" id="THG32444.1"/>
    </source>
</evidence>
<evidence type="ECO:0000313" key="2">
    <source>
        <dbReference type="Proteomes" id="UP000307380"/>
    </source>
</evidence>
<gene>
    <name evidence="1" type="ORF">E6C70_11760</name>
</gene>
<sequence length="75" mass="7976">MRSLLGIIVTDMPAVVRFYRLVGLDIPVSADGKRFVHRMGSGATLFLDTVFARGVDAGHVRQTAGYALGVRGGDA</sequence>
<dbReference type="EMBL" id="SSSN01000009">
    <property type="protein sequence ID" value="THG32444.1"/>
    <property type="molecule type" value="Genomic_DNA"/>
</dbReference>
<reference evidence="1 2" key="1">
    <citation type="submission" date="2019-04" db="EMBL/GenBank/DDBJ databases">
        <authorList>
            <person name="Jiang L."/>
        </authorList>
    </citation>
    <scope>NUCLEOTIDE SEQUENCE [LARGE SCALE GENOMIC DNA]</scope>
    <source>
        <strain evidence="1 2">YIM 131861</strain>
    </source>
</reference>
<evidence type="ECO:0008006" key="3">
    <source>
        <dbReference type="Google" id="ProtNLM"/>
    </source>
</evidence>
<protein>
    <recommendedName>
        <fullName evidence="3">Glyoxalase</fullName>
    </recommendedName>
</protein>
<name>A0A4S4FQ47_9MICO</name>
<accession>A0A4S4FQ47</accession>
<dbReference type="AlphaFoldDB" id="A0A4S4FQ47"/>
<proteinExistence type="predicted"/>
<organism evidence="1 2">
    <name type="scientific">Orlajensenia flava</name>
    <dbReference type="NCBI Taxonomy" id="2565934"/>
    <lineage>
        <taxon>Bacteria</taxon>
        <taxon>Bacillati</taxon>
        <taxon>Actinomycetota</taxon>
        <taxon>Actinomycetes</taxon>
        <taxon>Micrococcales</taxon>
        <taxon>Microbacteriaceae</taxon>
        <taxon>Orlajensenia</taxon>
    </lineage>
</organism>
<comment type="caution">
    <text evidence="1">The sequence shown here is derived from an EMBL/GenBank/DDBJ whole genome shotgun (WGS) entry which is preliminary data.</text>
</comment>
<dbReference type="RefSeq" id="WP_136424745.1">
    <property type="nucleotide sequence ID" value="NZ_SSSN01000009.1"/>
</dbReference>